<evidence type="ECO:0000256" key="1">
    <source>
        <dbReference type="SAM" id="MobiDB-lite"/>
    </source>
</evidence>
<evidence type="ECO:0000313" key="3">
    <source>
        <dbReference type="Proteomes" id="UP000078512"/>
    </source>
</evidence>
<accession>A0A197JS00</accession>
<dbReference type="Gene3D" id="1.25.40.10">
    <property type="entry name" value="Tetratricopeptide repeat domain"/>
    <property type="match status" value="1"/>
</dbReference>
<sequence length="158" mass="17641">MSQEAYPRIQLLQAARPVCKNNLTLTTSTISNLLASHSSMESSWTSLLTTHWSKILYQRKQPFHNLPQDSEFKTLLVQAAVGKADEADIDDSQAPVDLSSETIEQNDEEDEDSAKMEQLFELSEQGNAEARCDVGRCYKDGRRVPVDLSKSSSTLSMN</sequence>
<evidence type="ECO:0000313" key="2">
    <source>
        <dbReference type="EMBL" id="OAQ28057.1"/>
    </source>
</evidence>
<dbReference type="AlphaFoldDB" id="A0A197JS00"/>
<gene>
    <name evidence="2" type="ORF">K457DRAFT_20467</name>
</gene>
<keyword evidence="3" id="KW-1185">Reference proteome</keyword>
<reference evidence="2 3" key="1">
    <citation type="submission" date="2016-05" db="EMBL/GenBank/DDBJ databases">
        <title>Genome sequencing reveals origins of a unique bacterial endosymbiosis in the earliest lineages of terrestrial Fungi.</title>
        <authorList>
            <consortium name="DOE Joint Genome Institute"/>
            <person name="Uehling J."/>
            <person name="Gryganskyi A."/>
            <person name="Hameed K."/>
            <person name="Tschaplinski T."/>
            <person name="Misztal P."/>
            <person name="Wu S."/>
            <person name="Desiro A."/>
            <person name="Vande Pol N."/>
            <person name="Du Z.-Y."/>
            <person name="Zienkiewicz A."/>
            <person name="Zienkiewicz K."/>
            <person name="Morin E."/>
            <person name="Tisserant E."/>
            <person name="Splivallo R."/>
            <person name="Hainaut M."/>
            <person name="Henrissat B."/>
            <person name="Ohm R."/>
            <person name="Kuo A."/>
            <person name="Yan J."/>
            <person name="Lipzen A."/>
            <person name="Nolan M."/>
            <person name="Labutti K."/>
            <person name="Barry K."/>
            <person name="Goldstein A."/>
            <person name="Labbe J."/>
            <person name="Schadt C."/>
            <person name="Tuskan G."/>
            <person name="Grigoriev I."/>
            <person name="Martin F."/>
            <person name="Vilgalys R."/>
            <person name="Bonito G."/>
        </authorList>
    </citation>
    <scope>NUCLEOTIDE SEQUENCE [LARGE SCALE GENOMIC DNA]</scope>
    <source>
        <strain evidence="2 3">AG-77</strain>
    </source>
</reference>
<dbReference type="InterPro" id="IPR011990">
    <property type="entry name" value="TPR-like_helical_dom_sf"/>
</dbReference>
<dbReference type="Proteomes" id="UP000078512">
    <property type="component" value="Unassembled WGS sequence"/>
</dbReference>
<dbReference type="EMBL" id="KV442051">
    <property type="protein sequence ID" value="OAQ28057.1"/>
    <property type="molecule type" value="Genomic_DNA"/>
</dbReference>
<name>A0A197JS00_9FUNG</name>
<feature type="region of interest" description="Disordered" evidence="1">
    <location>
        <begin position="86"/>
        <end position="115"/>
    </location>
</feature>
<organism evidence="2 3">
    <name type="scientific">Linnemannia elongata AG-77</name>
    <dbReference type="NCBI Taxonomy" id="1314771"/>
    <lineage>
        <taxon>Eukaryota</taxon>
        <taxon>Fungi</taxon>
        <taxon>Fungi incertae sedis</taxon>
        <taxon>Mucoromycota</taxon>
        <taxon>Mortierellomycotina</taxon>
        <taxon>Mortierellomycetes</taxon>
        <taxon>Mortierellales</taxon>
        <taxon>Mortierellaceae</taxon>
        <taxon>Linnemannia</taxon>
    </lineage>
</organism>
<protein>
    <submittedName>
        <fullName evidence="2">Uncharacterized protein</fullName>
    </submittedName>
</protein>
<proteinExistence type="predicted"/>